<evidence type="ECO:0000313" key="5">
    <source>
        <dbReference type="Proteomes" id="UP000809440"/>
    </source>
</evidence>
<dbReference type="Proteomes" id="UP000755667">
    <property type="component" value="Unassembled WGS sequence"/>
</dbReference>
<sequence length="142" mass="16590">MTNPDHPRVLTFVYTNWRGETATRQATPTGMIYWGSNKYHPQPQWLFDAFCIHHPWEEADMTNPDHPRVLTFVYTNWRGETATRQATPTGMIYWGSNKYHPQPQWLFDAFDHEKLGVRTFALSECDFTVNPKTPDTRDDIAG</sequence>
<dbReference type="EMBL" id="JAFBXF010000010">
    <property type="protein sequence ID" value="MBM2418310.1"/>
    <property type="molecule type" value="Genomic_DNA"/>
</dbReference>
<feature type="domain" description="WYL" evidence="1">
    <location>
        <begin position="68"/>
        <end position="123"/>
    </location>
</feature>
<keyword evidence="5" id="KW-1185">Reference proteome</keyword>
<dbReference type="RefSeq" id="WP_138487926.1">
    <property type="nucleotide sequence ID" value="NZ_JAFBWU010000010.1"/>
</dbReference>
<dbReference type="Proteomes" id="UP000809440">
    <property type="component" value="Unassembled WGS sequence"/>
</dbReference>
<evidence type="ECO:0000313" key="4">
    <source>
        <dbReference type="Proteomes" id="UP000755667"/>
    </source>
</evidence>
<dbReference type="AlphaFoldDB" id="A0A9Q2P1H0"/>
<proteinExistence type="predicted"/>
<organism evidence="2 4">
    <name type="scientific">Marivita cryptomonadis</name>
    <dbReference type="NCBI Taxonomy" id="505252"/>
    <lineage>
        <taxon>Bacteria</taxon>
        <taxon>Pseudomonadati</taxon>
        <taxon>Pseudomonadota</taxon>
        <taxon>Alphaproteobacteria</taxon>
        <taxon>Rhodobacterales</taxon>
        <taxon>Roseobacteraceae</taxon>
        <taxon>Marivita</taxon>
    </lineage>
</organism>
<reference evidence="2 5" key="1">
    <citation type="submission" date="2021-01" db="EMBL/GenBank/DDBJ databases">
        <title>Diatom-associated Roseobacters Show Island Model of Population Structure.</title>
        <authorList>
            <person name="Qu L."/>
            <person name="Feng X."/>
            <person name="Chen Y."/>
            <person name="Li L."/>
            <person name="Wang X."/>
            <person name="Hu Z."/>
            <person name="Wang H."/>
            <person name="Luo H."/>
        </authorList>
    </citation>
    <scope>NUCLEOTIDE SEQUENCE</scope>
    <source>
        <strain evidence="3 5">CC28-63</strain>
        <strain evidence="2">CC28-69</strain>
    </source>
</reference>
<dbReference type="EMBL" id="JAFBXE010000010">
    <property type="protein sequence ID" value="MBM2413641.1"/>
    <property type="molecule type" value="Genomic_DNA"/>
</dbReference>
<comment type="caution">
    <text evidence="2">The sequence shown here is derived from an EMBL/GenBank/DDBJ whole genome shotgun (WGS) entry which is preliminary data.</text>
</comment>
<evidence type="ECO:0000313" key="3">
    <source>
        <dbReference type="EMBL" id="MBM2418310.1"/>
    </source>
</evidence>
<protein>
    <recommendedName>
        <fullName evidence="1">WYL domain-containing protein</fullName>
    </recommendedName>
</protein>
<evidence type="ECO:0000259" key="1">
    <source>
        <dbReference type="Pfam" id="PF13280"/>
    </source>
</evidence>
<gene>
    <name evidence="2" type="ORF">JQX41_15095</name>
    <name evidence="3" type="ORF">JQX48_15105</name>
</gene>
<name>A0A9Q2P1H0_9RHOB</name>
<dbReference type="Pfam" id="PF13280">
    <property type="entry name" value="WYL"/>
    <property type="match status" value="1"/>
</dbReference>
<dbReference type="InterPro" id="IPR026881">
    <property type="entry name" value="WYL_dom"/>
</dbReference>
<evidence type="ECO:0000313" key="2">
    <source>
        <dbReference type="EMBL" id="MBM2413641.1"/>
    </source>
</evidence>
<accession>A0A9Q2P1H0</accession>